<dbReference type="Pfam" id="PF02566">
    <property type="entry name" value="OsmC"/>
    <property type="match status" value="1"/>
</dbReference>
<organism evidence="1 2">
    <name type="scientific">Noviluteimonas gilva</name>
    <dbReference type="NCBI Taxonomy" id="2682097"/>
    <lineage>
        <taxon>Bacteria</taxon>
        <taxon>Pseudomonadati</taxon>
        <taxon>Pseudomonadota</taxon>
        <taxon>Gammaproteobacteria</taxon>
        <taxon>Lysobacterales</taxon>
        <taxon>Lysobacteraceae</taxon>
        <taxon>Noviluteimonas</taxon>
    </lineage>
</organism>
<gene>
    <name evidence="1" type="ORF">GN331_07330</name>
</gene>
<dbReference type="Proteomes" id="UP000479692">
    <property type="component" value="Unassembled WGS sequence"/>
</dbReference>
<dbReference type="SUPFAM" id="SSF82784">
    <property type="entry name" value="OsmC-like"/>
    <property type="match status" value="1"/>
</dbReference>
<name>A0A7C9LIL3_9GAMM</name>
<dbReference type="Gene3D" id="3.30.300.20">
    <property type="match status" value="1"/>
</dbReference>
<dbReference type="PANTHER" id="PTHR39624:SF2">
    <property type="entry name" value="OSMC-LIKE PROTEIN"/>
    <property type="match status" value="1"/>
</dbReference>
<dbReference type="PANTHER" id="PTHR39624">
    <property type="entry name" value="PROTEIN INVOLVED IN RIMO-MEDIATED BETA-METHYLTHIOLATION OF RIBOSOMAL PROTEIN S12 YCAO"/>
    <property type="match status" value="1"/>
</dbReference>
<accession>A0A7C9LIL3</accession>
<comment type="caution">
    <text evidence="1">The sequence shown here is derived from an EMBL/GenBank/DDBJ whole genome shotgun (WGS) entry which is preliminary data.</text>
</comment>
<evidence type="ECO:0000313" key="2">
    <source>
        <dbReference type="Proteomes" id="UP000479692"/>
    </source>
</evidence>
<reference evidence="1 2" key="1">
    <citation type="submission" date="2019-12" db="EMBL/GenBank/DDBJ databases">
        <authorList>
            <person name="Xu J."/>
        </authorList>
    </citation>
    <scope>NUCLEOTIDE SEQUENCE [LARGE SCALE GENOMIC DNA]</scope>
    <source>
        <strain evidence="1 2">HX-5-24</strain>
    </source>
</reference>
<sequence length="153" mass="16552">MADVATTPVTLAEGEVMAHSDNTSFVTTLDVAGHPMVSDEPVSVGGTDKGPSPYGLLSAALASCTTMTLHTYAKSKRYDVTDIRVRVKHEKVHETDCENCERDPGAKVDTLTRTIWIEGALDDKARERMMQIAEKCPVHRTLGGPIRIVTQAG</sequence>
<dbReference type="InterPro" id="IPR003718">
    <property type="entry name" value="OsmC/Ohr_fam"/>
</dbReference>
<dbReference type="InterPro" id="IPR015946">
    <property type="entry name" value="KH_dom-like_a/b"/>
</dbReference>
<proteinExistence type="predicted"/>
<evidence type="ECO:0008006" key="3">
    <source>
        <dbReference type="Google" id="ProtNLM"/>
    </source>
</evidence>
<dbReference type="InterPro" id="IPR036102">
    <property type="entry name" value="OsmC/Ohrsf"/>
</dbReference>
<keyword evidence="2" id="KW-1185">Reference proteome</keyword>
<protein>
    <recommendedName>
        <fullName evidence="3">OsmC family peroxiredoxin</fullName>
    </recommendedName>
</protein>
<dbReference type="RefSeq" id="WP_156641349.1">
    <property type="nucleotide sequence ID" value="NZ_WOXT01000002.1"/>
</dbReference>
<dbReference type="AlphaFoldDB" id="A0A7C9LIL3"/>
<evidence type="ECO:0000313" key="1">
    <source>
        <dbReference type="EMBL" id="MUV14019.1"/>
    </source>
</evidence>
<dbReference type="EMBL" id="WOXT01000002">
    <property type="protein sequence ID" value="MUV14019.1"/>
    <property type="molecule type" value="Genomic_DNA"/>
</dbReference>